<evidence type="ECO:0000313" key="3">
    <source>
        <dbReference type="Proteomes" id="UP000326340"/>
    </source>
</evidence>
<organism evidence="2 3">
    <name type="scientific">Colletotrichum shisoi</name>
    <dbReference type="NCBI Taxonomy" id="2078593"/>
    <lineage>
        <taxon>Eukaryota</taxon>
        <taxon>Fungi</taxon>
        <taxon>Dikarya</taxon>
        <taxon>Ascomycota</taxon>
        <taxon>Pezizomycotina</taxon>
        <taxon>Sordariomycetes</taxon>
        <taxon>Hypocreomycetidae</taxon>
        <taxon>Glomerellales</taxon>
        <taxon>Glomerellaceae</taxon>
        <taxon>Colletotrichum</taxon>
        <taxon>Colletotrichum destructivum species complex</taxon>
    </lineage>
</organism>
<feature type="compositionally biased region" description="Low complexity" evidence="1">
    <location>
        <begin position="56"/>
        <end position="65"/>
    </location>
</feature>
<proteinExistence type="predicted"/>
<accession>A0A5Q4BRJ5</accession>
<reference evidence="2 3" key="1">
    <citation type="journal article" date="2019" name="Sci. Rep.">
        <title>Colletotrichum shisoi sp. nov., an anthracnose pathogen of Perilla frutescens in Japan: molecular phylogenetic, morphological and genomic evidence.</title>
        <authorList>
            <person name="Gan P."/>
            <person name="Tsushima A."/>
            <person name="Hiroyama R."/>
            <person name="Narusaka M."/>
            <person name="Takano Y."/>
            <person name="Narusaka Y."/>
            <person name="Kawaradani M."/>
            <person name="Damm U."/>
            <person name="Shirasu K."/>
        </authorList>
    </citation>
    <scope>NUCLEOTIDE SEQUENCE [LARGE SCALE GENOMIC DNA]</scope>
    <source>
        <strain evidence="2 3">PG-2018a</strain>
    </source>
</reference>
<sequence>MSKHVARVSANNTPAPPEWDPPAQPTLDEGGDDAGVVVPEELTDDDDSALGSNNASSTTSVTSSVLDYRLEN</sequence>
<dbReference type="Proteomes" id="UP000326340">
    <property type="component" value="Unassembled WGS sequence"/>
</dbReference>
<dbReference type="AlphaFoldDB" id="A0A5Q4BRJ5"/>
<evidence type="ECO:0000256" key="1">
    <source>
        <dbReference type="SAM" id="MobiDB-lite"/>
    </source>
</evidence>
<feature type="region of interest" description="Disordered" evidence="1">
    <location>
        <begin position="1"/>
        <end position="72"/>
    </location>
</feature>
<gene>
    <name evidence="2" type="ORF">CSHISOI_05849</name>
</gene>
<comment type="caution">
    <text evidence="2">The sequence shown here is derived from an EMBL/GenBank/DDBJ whole genome shotgun (WGS) entry which is preliminary data.</text>
</comment>
<keyword evidence="3" id="KW-1185">Reference proteome</keyword>
<feature type="compositionally biased region" description="Pro residues" evidence="1">
    <location>
        <begin position="14"/>
        <end position="24"/>
    </location>
</feature>
<protein>
    <submittedName>
        <fullName evidence="2">Uncharacterized protein</fullName>
    </submittedName>
</protein>
<name>A0A5Q4BRJ5_9PEZI</name>
<evidence type="ECO:0000313" key="2">
    <source>
        <dbReference type="EMBL" id="TQN69648.1"/>
    </source>
</evidence>
<dbReference type="EMBL" id="PUHP01000491">
    <property type="protein sequence ID" value="TQN69648.1"/>
    <property type="molecule type" value="Genomic_DNA"/>
</dbReference>